<evidence type="ECO:0000313" key="2">
    <source>
        <dbReference type="Proteomes" id="UP000027138"/>
    </source>
</evidence>
<reference evidence="1 2" key="1">
    <citation type="journal article" date="2014" name="PLoS ONE">
        <title>Global Analysis of Gene Expression Profiles in Physic Nut (Jatropha curcas L.) Seedlings Exposed to Salt Stress.</title>
        <authorList>
            <person name="Zhang L."/>
            <person name="Zhang C."/>
            <person name="Wu P."/>
            <person name="Chen Y."/>
            <person name="Li M."/>
            <person name="Jiang H."/>
            <person name="Wu G."/>
        </authorList>
    </citation>
    <scope>NUCLEOTIDE SEQUENCE [LARGE SCALE GENOMIC DNA]</scope>
    <source>
        <strain evidence="2">cv. GZQX0401</strain>
        <tissue evidence="1">Young leaves</tissue>
    </source>
</reference>
<proteinExistence type="predicted"/>
<sequence>MLWRVLLIREIVRLHSSNCIKNQGFRVTLYVDHDARSSHLSCSRVHFQNVARDGYTGSVDNSSVPQGHPVQENLENDEVVLPRVKKQARVESLQEWTLNNEVTP</sequence>
<organism evidence="1 2">
    <name type="scientific">Jatropha curcas</name>
    <name type="common">Barbados nut</name>
    <dbReference type="NCBI Taxonomy" id="180498"/>
    <lineage>
        <taxon>Eukaryota</taxon>
        <taxon>Viridiplantae</taxon>
        <taxon>Streptophyta</taxon>
        <taxon>Embryophyta</taxon>
        <taxon>Tracheophyta</taxon>
        <taxon>Spermatophyta</taxon>
        <taxon>Magnoliopsida</taxon>
        <taxon>eudicotyledons</taxon>
        <taxon>Gunneridae</taxon>
        <taxon>Pentapetalae</taxon>
        <taxon>rosids</taxon>
        <taxon>fabids</taxon>
        <taxon>Malpighiales</taxon>
        <taxon>Euphorbiaceae</taxon>
        <taxon>Crotonoideae</taxon>
        <taxon>Jatropheae</taxon>
        <taxon>Jatropha</taxon>
    </lineage>
</organism>
<dbReference type="Proteomes" id="UP000027138">
    <property type="component" value="Unassembled WGS sequence"/>
</dbReference>
<gene>
    <name evidence="1" type="ORF">JCGZ_19225</name>
</gene>
<evidence type="ECO:0000313" key="1">
    <source>
        <dbReference type="EMBL" id="KDP29512.1"/>
    </source>
</evidence>
<dbReference type="AlphaFoldDB" id="A0A067K052"/>
<name>A0A067K052_JATCU</name>
<keyword evidence="2" id="KW-1185">Reference proteome</keyword>
<dbReference type="EMBL" id="KK914743">
    <property type="protein sequence ID" value="KDP29512.1"/>
    <property type="molecule type" value="Genomic_DNA"/>
</dbReference>
<accession>A0A067K052</accession>
<protein>
    <submittedName>
        <fullName evidence="1">Uncharacterized protein</fullName>
    </submittedName>
</protein>